<dbReference type="GO" id="GO:0016301">
    <property type="term" value="F:kinase activity"/>
    <property type="evidence" value="ECO:0007669"/>
    <property type="project" value="UniProtKB-KW"/>
</dbReference>
<accession>A0A443NKE3</accession>
<dbReference type="Gene3D" id="1.10.510.10">
    <property type="entry name" value="Transferase(Phosphotransferase) domain 1"/>
    <property type="match status" value="1"/>
</dbReference>
<keyword evidence="1" id="KW-0675">Receptor</keyword>
<dbReference type="AlphaFoldDB" id="A0A443NKE3"/>
<evidence type="ECO:0000313" key="2">
    <source>
        <dbReference type="Proteomes" id="UP000283530"/>
    </source>
</evidence>
<dbReference type="Proteomes" id="UP000283530">
    <property type="component" value="Unassembled WGS sequence"/>
</dbReference>
<keyword evidence="2" id="KW-1185">Reference proteome</keyword>
<keyword evidence="1" id="KW-0808">Transferase</keyword>
<organism evidence="1 2">
    <name type="scientific">Cinnamomum micranthum f. kanehirae</name>
    <dbReference type="NCBI Taxonomy" id="337451"/>
    <lineage>
        <taxon>Eukaryota</taxon>
        <taxon>Viridiplantae</taxon>
        <taxon>Streptophyta</taxon>
        <taxon>Embryophyta</taxon>
        <taxon>Tracheophyta</taxon>
        <taxon>Spermatophyta</taxon>
        <taxon>Magnoliopsida</taxon>
        <taxon>Magnoliidae</taxon>
        <taxon>Laurales</taxon>
        <taxon>Lauraceae</taxon>
        <taxon>Cinnamomum</taxon>
    </lineage>
</organism>
<comment type="caution">
    <text evidence="1">The sequence shown here is derived from an EMBL/GenBank/DDBJ whole genome shotgun (WGS) entry which is preliminary data.</text>
</comment>
<gene>
    <name evidence="1" type="ORF">CKAN_00755200</name>
</gene>
<evidence type="ECO:0000313" key="1">
    <source>
        <dbReference type="EMBL" id="RWR78997.1"/>
    </source>
</evidence>
<proteinExistence type="predicted"/>
<sequence>MLEGQANVLGLVAYYCYNESGSLYNEPGMPLKGDGPFTFSDTRNKFTAIGCDTLAYTTSYSRRNFTSGNFTRGCVSVCWKKESVIDGNCSGIGCCRTSIPKGATSFYIQLESFYNHTSILDFNPCSFAFLIADDDQFKFNISDLSAGSQYGRKLGEKVKKCLWCLIGPLGNETCAQAKENPTSYACKSSNGSCYEPTNGPGYRCNCPKELLTGEKPICMNRSQEERSLSMYFVKSLKEHRLFQVLENRIVDEGGVDQLVAVAELAKRCLKVKGEERPSMKEVAMEQEGLRRAVEHPWVQKNHEETQSLLGETSAGYNGNGSVIGQDSLTNHNMSALEIGR</sequence>
<dbReference type="EMBL" id="QPKB01000003">
    <property type="protein sequence ID" value="RWR78997.1"/>
    <property type="molecule type" value="Genomic_DNA"/>
</dbReference>
<name>A0A443NKE3_9MAGN</name>
<keyword evidence="1" id="KW-0418">Kinase</keyword>
<protein>
    <submittedName>
        <fullName evidence="1">Wall-associated receptor kinase 2</fullName>
    </submittedName>
</protein>
<dbReference type="PANTHER" id="PTHR33491">
    <property type="entry name" value="OSJNBA0016N04.9 PROTEIN"/>
    <property type="match status" value="1"/>
</dbReference>
<dbReference type="OrthoDB" id="1932705at2759"/>
<reference evidence="1 2" key="1">
    <citation type="journal article" date="2019" name="Nat. Plants">
        <title>Stout camphor tree genome fills gaps in understanding of flowering plant genome evolution.</title>
        <authorList>
            <person name="Chaw S.M."/>
            <person name="Liu Y.C."/>
            <person name="Wu Y.W."/>
            <person name="Wang H.Y."/>
            <person name="Lin C.I."/>
            <person name="Wu C.S."/>
            <person name="Ke H.M."/>
            <person name="Chang L.Y."/>
            <person name="Hsu C.Y."/>
            <person name="Yang H.T."/>
            <person name="Sudianto E."/>
            <person name="Hsu M.H."/>
            <person name="Wu K.P."/>
            <person name="Wang L.N."/>
            <person name="Leebens-Mack J.H."/>
            <person name="Tsai I.J."/>
        </authorList>
    </citation>
    <scope>NUCLEOTIDE SEQUENCE [LARGE SCALE GENOMIC DNA]</scope>
    <source>
        <strain evidence="2">cv. Chaw 1501</strain>
        <tissue evidence="1">Young leaves</tissue>
    </source>
</reference>